<keyword evidence="2" id="KW-1185">Reference proteome</keyword>
<dbReference type="EMBL" id="JAHUTI010001817">
    <property type="protein sequence ID" value="MED6233122.1"/>
    <property type="molecule type" value="Genomic_DNA"/>
</dbReference>
<sequence>MSPRLLAPLVPQWAGPQLFRTQWLFRRGRQRGSALRLKQTKARGETACRYPAASTRNTHIQLPSLSHTLTHTHTLPSFLHSGCDAGSPELIHQHHIIHNYHSHYGAGLWAF</sequence>
<protein>
    <submittedName>
        <fullName evidence="1">Uncharacterized protein</fullName>
    </submittedName>
</protein>
<evidence type="ECO:0000313" key="2">
    <source>
        <dbReference type="Proteomes" id="UP001345963"/>
    </source>
</evidence>
<proteinExistence type="predicted"/>
<accession>A0ABU7A4W1</accession>
<dbReference type="Proteomes" id="UP001345963">
    <property type="component" value="Unassembled WGS sequence"/>
</dbReference>
<organism evidence="1 2">
    <name type="scientific">Ataeniobius toweri</name>
    <dbReference type="NCBI Taxonomy" id="208326"/>
    <lineage>
        <taxon>Eukaryota</taxon>
        <taxon>Metazoa</taxon>
        <taxon>Chordata</taxon>
        <taxon>Craniata</taxon>
        <taxon>Vertebrata</taxon>
        <taxon>Euteleostomi</taxon>
        <taxon>Actinopterygii</taxon>
        <taxon>Neopterygii</taxon>
        <taxon>Teleostei</taxon>
        <taxon>Neoteleostei</taxon>
        <taxon>Acanthomorphata</taxon>
        <taxon>Ovalentaria</taxon>
        <taxon>Atherinomorphae</taxon>
        <taxon>Cyprinodontiformes</taxon>
        <taxon>Goodeidae</taxon>
        <taxon>Ataeniobius</taxon>
    </lineage>
</organism>
<name>A0ABU7A4W1_9TELE</name>
<gene>
    <name evidence="1" type="ORF">ATANTOWER_007099</name>
</gene>
<comment type="caution">
    <text evidence="1">The sequence shown here is derived from an EMBL/GenBank/DDBJ whole genome shotgun (WGS) entry which is preliminary data.</text>
</comment>
<reference evidence="1 2" key="1">
    <citation type="submission" date="2021-07" db="EMBL/GenBank/DDBJ databases">
        <authorList>
            <person name="Palmer J.M."/>
        </authorList>
    </citation>
    <scope>NUCLEOTIDE SEQUENCE [LARGE SCALE GENOMIC DNA]</scope>
    <source>
        <strain evidence="1 2">AT_MEX2019</strain>
        <tissue evidence="1">Muscle</tissue>
    </source>
</reference>
<evidence type="ECO:0000313" key="1">
    <source>
        <dbReference type="EMBL" id="MED6233122.1"/>
    </source>
</evidence>